<accession>A0A0F8YL88</accession>
<organism evidence="1">
    <name type="scientific">marine sediment metagenome</name>
    <dbReference type="NCBI Taxonomy" id="412755"/>
    <lineage>
        <taxon>unclassified sequences</taxon>
        <taxon>metagenomes</taxon>
        <taxon>ecological metagenomes</taxon>
    </lineage>
</organism>
<name>A0A0F8YL88_9ZZZZ</name>
<evidence type="ECO:0000313" key="1">
    <source>
        <dbReference type="EMBL" id="KKK82162.1"/>
    </source>
</evidence>
<sequence>LNNTRLGEQVCVGIFPTAEGHQIDFTPSTGTDNSALVDDGPLNPNDADYVSSSVVNHEDYYAYENMPATGIGTINGLRITHGAKLDTAGTRTVQARYYNGSVEYDLGGDFVVDGTTIFEHTSLVDVNPDTGVKWTSVEVDAAEFGMKVTI</sequence>
<proteinExistence type="predicted"/>
<comment type="caution">
    <text evidence="1">The sequence shown here is derived from an EMBL/GenBank/DDBJ whole genome shotgun (WGS) entry which is preliminary data.</text>
</comment>
<dbReference type="AlphaFoldDB" id="A0A0F8YL88"/>
<protein>
    <submittedName>
        <fullName evidence="1">Uncharacterized protein</fullName>
    </submittedName>
</protein>
<gene>
    <name evidence="1" type="ORF">LCGC14_2806140</name>
</gene>
<dbReference type="EMBL" id="LAZR01052796">
    <property type="protein sequence ID" value="KKK82162.1"/>
    <property type="molecule type" value="Genomic_DNA"/>
</dbReference>
<feature type="non-terminal residue" evidence="1">
    <location>
        <position position="1"/>
    </location>
</feature>
<reference evidence="1" key="1">
    <citation type="journal article" date="2015" name="Nature">
        <title>Complex archaea that bridge the gap between prokaryotes and eukaryotes.</title>
        <authorList>
            <person name="Spang A."/>
            <person name="Saw J.H."/>
            <person name="Jorgensen S.L."/>
            <person name="Zaremba-Niedzwiedzka K."/>
            <person name="Martijn J."/>
            <person name="Lind A.E."/>
            <person name="van Eijk R."/>
            <person name="Schleper C."/>
            <person name="Guy L."/>
            <person name="Ettema T.J."/>
        </authorList>
    </citation>
    <scope>NUCLEOTIDE SEQUENCE</scope>
</reference>